<dbReference type="Proteomes" id="UP000224413">
    <property type="component" value="Unassembled WGS sequence"/>
</dbReference>
<sequence>MNLKEYVVYKGESLLCIGTIQECADYMGVLPATVRFYTMPAYQRRIASRKNARNYITVTELEEDENERLEISTAY</sequence>
<gene>
    <name evidence="1" type="ORF">COI98_31790</name>
</gene>
<proteinExistence type="predicted"/>
<dbReference type="RefSeq" id="WP_098584689.1">
    <property type="nucleotide sequence ID" value="NZ_NUWJ01000412.1"/>
</dbReference>
<evidence type="ECO:0000313" key="1">
    <source>
        <dbReference type="EMBL" id="PFK04528.1"/>
    </source>
</evidence>
<organism evidence="1 2">
    <name type="scientific">Bacillus cereus</name>
    <dbReference type="NCBI Taxonomy" id="1396"/>
    <lineage>
        <taxon>Bacteria</taxon>
        <taxon>Bacillati</taxon>
        <taxon>Bacillota</taxon>
        <taxon>Bacilli</taxon>
        <taxon>Bacillales</taxon>
        <taxon>Bacillaceae</taxon>
        <taxon>Bacillus</taxon>
        <taxon>Bacillus cereus group</taxon>
    </lineage>
</organism>
<protein>
    <submittedName>
        <fullName evidence="1">Uncharacterized protein</fullName>
    </submittedName>
</protein>
<accession>A0A9X6WV35</accession>
<name>A0A9X6WV35_BACCE</name>
<evidence type="ECO:0000313" key="2">
    <source>
        <dbReference type="Proteomes" id="UP000224413"/>
    </source>
</evidence>
<comment type="caution">
    <text evidence="1">The sequence shown here is derived from an EMBL/GenBank/DDBJ whole genome shotgun (WGS) entry which is preliminary data.</text>
</comment>
<reference evidence="1 2" key="1">
    <citation type="submission" date="2017-09" db="EMBL/GenBank/DDBJ databases">
        <title>Large-scale bioinformatics analysis of Bacillus genomes uncovers conserved roles of natural products in bacterial physiology.</title>
        <authorList>
            <consortium name="Agbiome Team Llc"/>
            <person name="Bleich R.M."/>
            <person name="Grubbs K.J."/>
            <person name="Santa Maria K.C."/>
            <person name="Allen S.E."/>
            <person name="Farag S."/>
            <person name="Shank E.A."/>
            <person name="Bowers A."/>
        </authorList>
    </citation>
    <scope>NUCLEOTIDE SEQUENCE [LARGE SCALE GENOMIC DNA]</scope>
    <source>
        <strain evidence="1 2">AFS083741</strain>
    </source>
</reference>
<dbReference type="EMBL" id="NUWJ01000412">
    <property type="protein sequence ID" value="PFK04528.1"/>
    <property type="molecule type" value="Genomic_DNA"/>
</dbReference>
<dbReference type="AlphaFoldDB" id="A0A9X6WV35"/>